<reference evidence="1 3" key="1">
    <citation type="submission" date="2015-01" db="EMBL/GenBank/DDBJ databases">
        <title>Genome of Flavobacterium hibernum DSM 12611.</title>
        <authorList>
            <person name="Stropko S.J."/>
            <person name="Pipes S.E."/>
            <person name="Newman J.D."/>
        </authorList>
    </citation>
    <scope>NUCLEOTIDE SEQUENCE [LARGE SCALE GENOMIC DNA]</scope>
    <source>
        <strain evidence="1 3">DSM 12611</strain>
    </source>
</reference>
<dbReference type="STRING" id="37752.IW18_21850"/>
<keyword evidence="4" id="KW-1185">Reference proteome</keyword>
<dbReference type="PROSITE" id="PS51257">
    <property type="entry name" value="PROKAR_LIPOPROTEIN"/>
    <property type="match status" value="1"/>
</dbReference>
<sequence length="170" mass="19796">MIKKYILFTLISLTFISCQKKEPKIESKIDELEFIYLNSLRIPYNEVKINISRMPNNDSALVFIKSRPANNNPQWSYSKIEDFTIIDLKTFKKLTDVAISLDKIDIDKAYLDGNDGSTWEIQFGSKGKNKNYRFWAPNSNTQQRGLSEFVNLCEQIVEVSKLKKEEILKD</sequence>
<reference evidence="2 4" key="2">
    <citation type="submission" date="2016-11" db="EMBL/GenBank/DDBJ databases">
        <title>Whole genomes of Flavobacteriaceae.</title>
        <authorList>
            <person name="Stine C."/>
            <person name="Li C."/>
            <person name="Tadesse D."/>
        </authorList>
    </citation>
    <scope>NUCLEOTIDE SEQUENCE [LARGE SCALE GENOMIC DNA]</scope>
    <source>
        <strain evidence="2 4">ATCC 51468</strain>
    </source>
</reference>
<proteinExistence type="predicted"/>
<evidence type="ECO:0008006" key="5">
    <source>
        <dbReference type="Google" id="ProtNLM"/>
    </source>
</evidence>
<dbReference type="Proteomes" id="UP000032061">
    <property type="component" value="Unassembled WGS sequence"/>
</dbReference>
<accession>A0A0D0EUV3</accession>
<protein>
    <recommendedName>
        <fullName evidence="5">Lipoprotein</fullName>
    </recommendedName>
</protein>
<evidence type="ECO:0000313" key="4">
    <source>
        <dbReference type="Proteomes" id="UP000198302"/>
    </source>
</evidence>
<evidence type="ECO:0000313" key="1">
    <source>
        <dbReference type="EMBL" id="KIO50601.1"/>
    </source>
</evidence>
<dbReference type="AlphaFoldDB" id="A0A0D0EUV3"/>
<dbReference type="EMBL" id="JPRK01000027">
    <property type="protein sequence ID" value="KIO50601.1"/>
    <property type="molecule type" value="Genomic_DNA"/>
</dbReference>
<name>A0A0D0EUV3_9FLAO</name>
<evidence type="ECO:0000313" key="3">
    <source>
        <dbReference type="Proteomes" id="UP000032061"/>
    </source>
</evidence>
<dbReference type="EMBL" id="MUGX01000012">
    <property type="protein sequence ID" value="OXA87467.1"/>
    <property type="molecule type" value="Genomic_DNA"/>
</dbReference>
<dbReference type="OrthoDB" id="1376053at2"/>
<dbReference type="RefSeq" id="WP_041520331.1">
    <property type="nucleotide sequence ID" value="NZ_JPRK01000027.1"/>
</dbReference>
<dbReference type="Proteomes" id="UP000198302">
    <property type="component" value="Unassembled WGS sequence"/>
</dbReference>
<evidence type="ECO:0000313" key="2">
    <source>
        <dbReference type="EMBL" id="OXA87467.1"/>
    </source>
</evidence>
<gene>
    <name evidence="2" type="ORF">B0A73_11110</name>
    <name evidence="1" type="ORF">IW18_21850</name>
</gene>
<comment type="caution">
    <text evidence="1">The sequence shown here is derived from an EMBL/GenBank/DDBJ whole genome shotgun (WGS) entry which is preliminary data.</text>
</comment>
<organism evidence="1 3">
    <name type="scientific">Flavobacterium hibernum</name>
    <dbReference type="NCBI Taxonomy" id="37752"/>
    <lineage>
        <taxon>Bacteria</taxon>
        <taxon>Pseudomonadati</taxon>
        <taxon>Bacteroidota</taxon>
        <taxon>Flavobacteriia</taxon>
        <taxon>Flavobacteriales</taxon>
        <taxon>Flavobacteriaceae</taxon>
        <taxon>Flavobacterium</taxon>
    </lineage>
</organism>